<comment type="caution">
    <text evidence="1">The sequence shown here is derived from an EMBL/GenBank/DDBJ whole genome shotgun (WGS) entry which is preliminary data.</text>
</comment>
<protein>
    <submittedName>
        <fullName evidence="1">Uncharacterized protein</fullName>
    </submittedName>
</protein>
<evidence type="ECO:0000313" key="2">
    <source>
        <dbReference type="Proteomes" id="UP001057402"/>
    </source>
</evidence>
<accession>A0ACB9QRW9</accession>
<evidence type="ECO:0000313" key="1">
    <source>
        <dbReference type="EMBL" id="KAI4367968.1"/>
    </source>
</evidence>
<gene>
    <name evidence="1" type="ORF">MLD38_016589</name>
</gene>
<sequence length="109" mass="12166">MTRAEREGLKADPILGEFVRFVKWEKFHTEAFFIGQNECNLSCDSADPVTTINENWLSARCIDPSNLDGEGVIVMQATAFLFVSMYASILSLLMRIPCHGGGRAIRLEP</sequence>
<keyword evidence="2" id="KW-1185">Reference proteome</keyword>
<organism evidence="1 2">
    <name type="scientific">Melastoma candidum</name>
    <dbReference type="NCBI Taxonomy" id="119954"/>
    <lineage>
        <taxon>Eukaryota</taxon>
        <taxon>Viridiplantae</taxon>
        <taxon>Streptophyta</taxon>
        <taxon>Embryophyta</taxon>
        <taxon>Tracheophyta</taxon>
        <taxon>Spermatophyta</taxon>
        <taxon>Magnoliopsida</taxon>
        <taxon>eudicotyledons</taxon>
        <taxon>Gunneridae</taxon>
        <taxon>Pentapetalae</taxon>
        <taxon>rosids</taxon>
        <taxon>malvids</taxon>
        <taxon>Myrtales</taxon>
        <taxon>Melastomataceae</taxon>
        <taxon>Melastomatoideae</taxon>
        <taxon>Melastomateae</taxon>
        <taxon>Melastoma</taxon>
    </lineage>
</organism>
<reference evidence="2" key="1">
    <citation type="journal article" date="2023" name="Front. Plant Sci.">
        <title>Chromosomal-level genome assembly of Melastoma candidum provides insights into trichome evolution.</title>
        <authorList>
            <person name="Zhong Y."/>
            <person name="Wu W."/>
            <person name="Sun C."/>
            <person name="Zou P."/>
            <person name="Liu Y."/>
            <person name="Dai S."/>
            <person name="Zhou R."/>
        </authorList>
    </citation>
    <scope>NUCLEOTIDE SEQUENCE [LARGE SCALE GENOMIC DNA]</scope>
</reference>
<dbReference type="Proteomes" id="UP001057402">
    <property type="component" value="Chromosome 5"/>
</dbReference>
<dbReference type="EMBL" id="CM042884">
    <property type="protein sequence ID" value="KAI4367968.1"/>
    <property type="molecule type" value="Genomic_DNA"/>
</dbReference>
<proteinExistence type="predicted"/>
<name>A0ACB9QRW9_9MYRT</name>